<dbReference type="Pfam" id="PF04157">
    <property type="entry name" value="EAP30"/>
    <property type="match status" value="1"/>
</dbReference>
<comment type="caution">
    <text evidence="7">The sequence shown here is derived from an EMBL/GenBank/DDBJ whole genome shotgun (WGS) entry which is preliminary data.</text>
</comment>
<keyword evidence="8" id="KW-1185">Reference proteome</keyword>
<dbReference type="InterPro" id="IPR037855">
    <property type="entry name" value="Vps36"/>
</dbReference>
<reference evidence="7" key="1">
    <citation type="submission" date="2022-11" db="EMBL/GenBank/DDBJ databases">
        <authorList>
            <person name="Hyden B.L."/>
            <person name="Feng K."/>
            <person name="Yates T."/>
            <person name="Jawdy S."/>
            <person name="Smart L.B."/>
            <person name="Muchero W."/>
        </authorList>
    </citation>
    <scope>NUCLEOTIDE SEQUENCE</scope>
    <source>
        <tissue evidence="7">Shoot tip</tissue>
    </source>
</reference>
<comment type="similarity">
    <text evidence="1 6">Belongs to the VPS36 family.</text>
</comment>
<dbReference type="InterPro" id="IPR036390">
    <property type="entry name" value="WH_DNA-bd_sf"/>
</dbReference>
<evidence type="ECO:0000313" key="7">
    <source>
        <dbReference type="EMBL" id="KAJ6734526.1"/>
    </source>
</evidence>
<evidence type="ECO:0000313" key="8">
    <source>
        <dbReference type="Proteomes" id="UP001151532"/>
    </source>
</evidence>
<accession>A0A9Q0UR29</accession>
<sequence>MYHQQLSRQLADFVRIPLEKAGGMINLIDIYCLFNHARGTELISPEDSLQACSLWEKFDVPVMLRKFDSGVKVIQNKSHSDEEVISFIFILWNHITIML</sequence>
<evidence type="ECO:0000256" key="3">
    <source>
        <dbReference type="ARBA" id="ARBA00022753"/>
    </source>
</evidence>
<evidence type="ECO:0000256" key="4">
    <source>
        <dbReference type="ARBA" id="ARBA00022927"/>
    </source>
</evidence>
<dbReference type="SUPFAM" id="SSF46785">
    <property type="entry name" value="Winged helix' DNA-binding domain"/>
    <property type="match status" value="1"/>
</dbReference>
<dbReference type="GO" id="GO:0043328">
    <property type="term" value="P:protein transport to vacuole involved in ubiquitin-dependent protein catabolic process via the multivesicular body sorting pathway"/>
    <property type="evidence" value="ECO:0007669"/>
    <property type="project" value="UniProtKB-UniRule"/>
</dbReference>
<dbReference type="GO" id="GO:0031902">
    <property type="term" value="C:late endosome membrane"/>
    <property type="evidence" value="ECO:0007669"/>
    <property type="project" value="UniProtKB-UniRule"/>
</dbReference>
<protein>
    <recommendedName>
        <fullName evidence="6">Vacuolar protein-sorting-associated protein 36</fullName>
    </recommendedName>
    <alternativeName>
        <fullName evidence="6">ESCRT-II complex subunit VPS36</fullName>
    </alternativeName>
</protein>
<evidence type="ECO:0000256" key="2">
    <source>
        <dbReference type="ARBA" id="ARBA00022448"/>
    </source>
</evidence>
<dbReference type="Gene3D" id="1.10.10.10">
    <property type="entry name" value="Winged helix-like DNA-binding domain superfamily/Winged helix DNA-binding domain"/>
    <property type="match status" value="1"/>
</dbReference>
<reference evidence="7" key="2">
    <citation type="journal article" date="2023" name="Int. J. Mol. Sci.">
        <title>De Novo Assembly and Annotation of 11 Diverse Shrub Willow (Salix) Genomes Reveals Novel Gene Organization in Sex-Linked Regions.</title>
        <authorList>
            <person name="Hyden B."/>
            <person name="Feng K."/>
            <person name="Yates T.B."/>
            <person name="Jawdy S."/>
            <person name="Cereghino C."/>
            <person name="Smart L.B."/>
            <person name="Muchero W."/>
        </authorList>
    </citation>
    <scope>NUCLEOTIDE SEQUENCE</scope>
    <source>
        <tissue evidence="7">Shoot tip</tissue>
    </source>
</reference>
<comment type="subunit">
    <text evidence="6">Component of the endosomal sorting complex required for transport II (ESCRT-II).</text>
</comment>
<keyword evidence="3 6" id="KW-0967">Endosome</keyword>
<proteinExistence type="inferred from homology"/>
<dbReference type="GO" id="GO:0043130">
    <property type="term" value="F:ubiquitin binding"/>
    <property type="evidence" value="ECO:0007669"/>
    <property type="project" value="UniProtKB-UniRule"/>
</dbReference>
<comment type="subcellular location">
    <subcellularLocation>
        <location evidence="6">Cytoplasm</location>
    </subcellularLocation>
    <subcellularLocation>
        <location evidence="6">Endosome</location>
    </subcellularLocation>
</comment>
<evidence type="ECO:0000256" key="6">
    <source>
        <dbReference type="RuleBase" id="RU367095"/>
    </source>
</evidence>
<keyword evidence="5" id="KW-0175">Coiled coil</keyword>
<dbReference type="OrthoDB" id="271448at2759"/>
<evidence type="ECO:0000256" key="5">
    <source>
        <dbReference type="ARBA" id="ARBA00023054"/>
    </source>
</evidence>
<dbReference type="GO" id="GO:0000814">
    <property type="term" value="C:ESCRT II complex"/>
    <property type="evidence" value="ECO:0007669"/>
    <property type="project" value="UniProtKB-UniRule"/>
</dbReference>
<dbReference type="EMBL" id="JAPFFK010000011">
    <property type="protein sequence ID" value="KAJ6734526.1"/>
    <property type="molecule type" value="Genomic_DNA"/>
</dbReference>
<dbReference type="InterPro" id="IPR036388">
    <property type="entry name" value="WH-like_DNA-bd_sf"/>
</dbReference>
<dbReference type="AlphaFoldDB" id="A0A9Q0UR29"/>
<dbReference type="FunFam" id="1.10.10.10:FF:000165">
    <property type="entry name" value="Vacuolar protein sorting protein (Vps36)"/>
    <property type="match status" value="1"/>
</dbReference>
<keyword evidence="2 6" id="KW-0813">Transport</keyword>
<evidence type="ECO:0000256" key="1">
    <source>
        <dbReference type="ARBA" id="ARBA00009697"/>
    </source>
</evidence>
<keyword evidence="6" id="KW-0963">Cytoplasm</keyword>
<keyword evidence="4 6" id="KW-0653">Protein transport</keyword>
<dbReference type="PANTHER" id="PTHR13128:SF12">
    <property type="entry name" value="VACUOLAR PROTEIN-SORTING-ASSOCIATED PROTEIN 36"/>
    <property type="match status" value="1"/>
</dbReference>
<organism evidence="7 8">
    <name type="scientific">Salix purpurea</name>
    <name type="common">Purple osier willow</name>
    <dbReference type="NCBI Taxonomy" id="77065"/>
    <lineage>
        <taxon>Eukaryota</taxon>
        <taxon>Viridiplantae</taxon>
        <taxon>Streptophyta</taxon>
        <taxon>Embryophyta</taxon>
        <taxon>Tracheophyta</taxon>
        <taxon>Spermatophyta</taxon>
        <taxon>Magnoliopsida</taxon>
        <taxon>eudicotyledons</taxon>
        <taxon>Gunneridae</taxon>
        <taxon>Pentapetalae</taxon>
        <taxon>rosids</taxon>
        <taxon>fabids</taxon>
        <taxon>Malpighiales</taxon>
        <taxon>Salicaceae</taxon>
        <taxon>Saliceae</taxon>
        <taxon>Salix</taxon>
    </lineage>
</organism>
<dbReference type="Proteomes" id="UP001151532">
    <property type="component" value="Chromosome 17"/>
</dbReference>
<dbReference type="GO" id="GO:0032266">
    <property type="term" value="F:phosphatidylinositol-3-phosphate binding"/>
    <property type="evidence" value="ECO:0007669"/>
    <property type="project" value="UniProtKB-UniRule"/>
</dbReference>
<gene>
    <name evidence="7" type="ORF">OIU79_001738</name>
</gene>
<dbReference type="PANTHER" id="PTHR13128">
    <property type="entry name" value="VACUOLAR PROTEIN-SORTING-ASSOCIATED PROTEIN 36"/>
    <property type="match status" value="1"/>
</dbReference>
<dbReference type="InterPro" id="IPR040608">
    <property type="entry name" value="Snf8/Vps36"/>
</dbReference>
<name>A0A9Q0UR29_SALPP</name>
<comment type="function">
    <text evidence="6">Component of the ESCRT-II complex (endosomal sorting complex required for transport II), which is required for multivesicular body (MVB) formation and sorting of endosomal cargo proteins into MVBs.</text>
</comment>